<keyword evidence="1" id="KW-0732">Signal</keyword>
<proteinExistence type="predicted"/>
<evidence type="ECO:0000256" key="1">
    <source>
        <dbReference type="SAM" id="SignalP"/>
    </source>
</evidence>
<dbReference type="EMBL" id="JADJMH010000005">
    <property type="protein sequence ID" value="MBK7674597.1"/>
    <property type="molecule type" value="Genomic_DNA"/>
</dbReference>
<protein>
    <submittedName>
        <fullName evidence="2">Uncharacterized protein</fullName>
    </submittedName>
</protein>
<organism evidence="2 3">
    <name type="scientific">Candidatus Accumulibacter proximus</name>
    <dbReference type="NCBI Taxonomy" id="2954385"/>
    <lineage>
        <taxon>Bacteria</taxon>
        <taxon>Pseudomonadati</taxon>
        <taxon>Pseudomonadota</taxon>
        <taxon>Betaproteobacteria</taxon>
        <taxon>Candidatus Accumulibacter</taxon>
    </lineage>
</organism>
<dbReference type="AlphaFoldDB" id="A0A935PYF0"/>
<evidence type="ECO:0000313" key="3">
    <source>
        <dbReference type="Proteomes" id="UP000697998"/>
    </source>
</evidence>
<dbReference type="Proteomes" id="UP000697998">
    <property type="component" value="Unassembled WGS sequence"/>
</dbReference>
<reference evidence="2 3" key="1">
    <citation type="submission" date="2020-10" db="EMBL/GenBank/DDBJ databases">
        <title>Connecting structure to function with the recovery of over 1000 high-quality activated sludge metagenome-assembled genomes encoding full-length rRNA genes using long-read sequencing.</title>
        <authorList>
            <person name="Singleton C.M."/>
            <person name="Petriglieri F."/>
            <person name="Kristensen J.M."/>
            <person name="Kirkegaard R.H."/>
            <person name="Michaelsen T.Y."/>
            <person name="Andersen M.H."/>
            <person name="Karst S.M."/>
            <person name="Dueholm M.S."/>
            <person name="Nielsen P.H."/>
            <person name="Albertsen M."/>
        </authorList>
    </citation>
    <scope>NUCLEOTIDE SEQUENCE [LARGE SCALE GENOMIC DNA]</scope>
    <source>
        <strain evidence="2">EsbW_18-Q3-R4-48_BATAC.285</strain>
    </source>
</reference>
<gene>
    <name evidence="2" type="ORF">IPJ27_07400</name>
</gene>
<feature type="chain" id="PRO_5037185889" evidence="1">
    <location>
        <begin position="24"/>
        <end position="136"/>
    </location>
</feature>
<accession>A0A935PYF0</accession>
<comment type="caution">
    <text evidence="2">The sequence shown here is derived from an EMBL/GenBank/DDBJ whole genome shotgun (WGS) entry which is preliminary data.</text>
</comment>
<sequence>MTTSSIQRRLALLLALVAPLPTAGDLQQAFEQASGQALTPFFRQWLHRPGAPQPRVAAASAVASGGGYRLRLAVTQSAPAYALRLPIELNYGDALESRTLSVDRAQQTLTLAVDRLNLAGAARRRYGRCRAHRRWR</sequence>
<feature type="signal peptide" evidence="1">
    <location>
        <begin position="1"/>
        <end position="23"/>
    </location>
</feature>
<evidence type="ECO:0000313" key="2">
    <source>
        <dbReference type="EMBL" id="MBK7674597.1"/>
    </source>
</evidence>
<name>A0A935PYF0_9PROT</name>